<dbReference type="SUPFAM" id="SSF50978">
    <property type="entry name" value="WD40 repeat-like"/>
    <property type="match status" value="1"/>
</dbReference>
<dbReference type="OMA" id="DKCIYYW"/>
<dbReference type="InterPro" id="IPR013535">
    <property type="entry name" value="PUL_dom"/>
</dbReference>
<dbReference type="InterPro" id="IPR011989">
    <property type="entry name" value="ARM-like"/>
</dbReference>
<dbReference type="GO" id="GO:0005634">
    <property type="term" value="C:nucleus"/>
    <property type="evidence" value="ECO:0007669"/>
    <property type="project" value="UniProtKB-SubCell"/>
</dbReference>
<dbReference type="GO" id="GO:0043161">
    <property type="term" value="P:proteasome-mediated ubiquitin-dependent protein catabolic process"/>
    <property type="evidence" value="ECO:0007669"/>
    <property type="project" value="TreeGrafter"/>
</dbReference>
<dbReference type="Gene3D" id="1.25.10.10">
    <property type="entry name" value="Leucine-rich Repeat Variant"/>
    <property type="match status" value="1"/>
</dbReference>
<sequence>MASVYKLRCSLVGHEKDVRSVYPAIKPDNGILSGSRDVTARIWMPNPEDPGFTEAHVMRGHSNFVSAVCVMPPDDEFPQGVIMTGSNDNDILAFTLDSPSPCFKLSGHTDTVCTLAAGKFGSLLSGSWDKTAKVWLNKKSVMELKGHEAAVWAVGIMPEMGLMLTGSADKTIKMWKAGRCEKTFVGHTDCVRGLAIVSTVQFLSCSNDGSIRLWSMDGSCLNEFYGHSNFVYSLAVFPNGTNFVSTSEDRTLKIWENGECKQTIAHPTQSVWTCCILPNGDIVTGASDGVVRVFSCDPLRQASSEEVQAFEDTLAASSIPTQIGDIKTDDLVGPAALINPGKRDGQTLMVKDGGKIEAYQWNVSEKRWLKIGDVVGGSGGSQASSGKQLHEGKEYDFVFDVELTEGHPPLKLPYNAGDDPWMVAHHWLANNELSPLFLDQVAKFIQDQTKGVTLGVPAPPPSVSDPFTGGGRYIPGSTSGSSNQGGDPFTSAGRYVPSAASTQESMLPMGADPFTGAGSYRPSFVQTSSHHSHMHKPTVETAKKFFSHTSVVGFNQVNAAAVMKKLREFNSSADPLIAVPDDDLIPLEGLMNGENPHAMQMQTLWKLLQWPAGMLFPVLDIFRMTIKSSVACEHFCGDKDSEDFISLVSACLSPDSPAANQMLMLRMLCNICSHPLGQTFLITHRDRLISSLTSLTSTANKNLQIAQASLLLNYAVLCRSFEDMEFKSHCLSAAVCLAESMSDPEASFRLLVCLGTMLHEDQNCTELAKSLDVVQFVNKCRDLADPPKLHECAANLSLLLN</sequence>
<dbReference type="InterPro" id="IPR016024">
    <property type="entry name" value="ARM-type_fold"/>
</dbReference>
<feature type="compositionally biased region" description="Polar residues" evidence="9">
    <location>
        <begin position="476"/>
        <end position="485"/>
    </location>
</feature>
<dbReference type="PANTHER" id="PTHR19849">
    <property type="entry name" value="PHOSPHOLIPASE A-2-ACTIVATING PROTEIN"/>
    <property type="match status" value="1"/>
</dbReference>
<evidence type="ECO:0000256" key="6">
    <source>
        <dbReference type="ARBA" id="ARBA00022737"/>
    </source>
</evidence>
<evidence type="ECO:0000256" key="1">
    <source>
        <dbReference type="ARBA" id="ARBA00004123"/>
    </source>
</evidence>
<evidence type="ECO:0000313" key="13">
    <source>
        <dbReference type="EnsemblMetazoa" id="CapteP160241"/>
    </source>
</evidence>
<organism evidence="12">
    <name type="scientific">Capitella teleta</name>
    <name type="common">Polychaete worm</name>
    <dbReference type="NCBI Taxonomy" id="283909"/>
    <lineage>
        <taxon>Eukaryota</taxon>
        <taxon>Metazoa</taxon>
        <taxon>Spiralia</taxon>
        <taxon>Lophotrochozoa</taxon>
        <taxon>Annelida</taxon>
        <taxon>Polychaeta</taxon>
        <taxon>Sedentaria</taxon>
        <taxon>Scolecida</taxon>
        <taxon>Capitellidae</taxon>
        <taxon>Capitella</taxon>
    </lineage>
</organism>
<dbReference type="STRING" id="283909.R7TWZ5"/>
<dbReference type="InterPro" id="IPR001680">
    <property type="entry name" value="WD40_rpt"/>
</dbReference>
<name>R7TWZ5_CAPTE</name>
<reference evidence="12 14" key="2">
    <citation type="journal article" date="2013" name="Nature">
        <title>Insights into bilaterian evolution from three spiralian genomes.</title>
        <authorList>
            <person name="Simakov O."/>
            <person name="Marletaz F."/>
            <person name="Cho S.J."/>
            <person name="Edsinger-Gonzales E."/>
            <person name="Havlak P."/>
            <person name="Hellsten U."/>
            <person name="Kuo D.H."/>
            <person name="Larsson T."/>
            <person name="Lv J."/>
            <person name="Arendt D."/>
            <person name="Savage R."/>
            <person name="Osoegawa K."/>
            <person name="de Jong P."/>
            <person name="Grimwood J."/>
            <person name="Chapman J.A."/>
            <person name="Shapiro H."/>
            <person name="Aerts A."/>
            <person name="Otillar R.P."/>
            <person name="Terry A.Y."/>
            <person name="Boore J.L."/>
            <person name="Grigoriev I.V."/>
            <person name="Lindberg D.R."/>
            <person name="Seaver E.C."/>
            <person name="Weisblat D.A."/>
            <person name="Putnam N.H."/>
            <person name="Rokhsar D.S."/>
        </authorList>
    </citation>
    <scope>NUCLEOTIDE SEQUENCE</scope>
    <source>
        <strain evidence="12 14">I ESC-2004</strain>
    </source>
</reference>
<dbReference type="FunFam" id="2.130.10.10:FF:000175">
    <property type="entry name" value="Phospholipase A-2-activating protein"/>
    <property type="match status" value="1"/>
</dbReference>
<feature type="domain" description="PFU" evidence="10">
    <location>
        <begin position="360"/>
        <end position="459"/>
    </location>
</feature>
<dbReference type="InterPro" id="IPR038122">
    <property type="entry name" value="PFU_sf"/>
</dbReference>
<keyword evidence="4" id="KW-0963">Cytoplasm</keyword>
<dbReference type="Gene3D" id="3.10.20.870">
    <property type="entry name" value="PFU (PLAA family ubiquitin binding), C-terminal domain"/>
    <property type="match status" value="1"/>
</dbReference>
<reference evidence="14" key="1">
    <citation type="submission" date="2012-12" db="EMBL/GenBank/DDBJ databases">
        <authorList>
            <person name="Hellsten U."/>
            <person name="Grimwood J."/>
            <person name="Chapman J.A."/>
            <person name="Shapiro H."/>
            <person name="Aerts A."/>
            <person name="Otillar R.P."/>
            <person name="Terry A.Y."/>
            <person name="Boore J.L."/>
            <person name="Simakov O."/>
            <person name="Marletaz F."/>
            <person name="Cho S.-J."/>
            <person name="Edsinger-Gonzales E."/>
            <person name="Havlak P."/>
            <person name="Kuo D.-H."/>
            <person name="Larsson T."/>
            <person name="Lv J."/>
            <person name="Arendt D."/>
            <person name="Savage R."/>
            <person name="Osoegawa K."/>
            <person name="de Jong P."/>
            <person name="Lindberg D.R."/>
            <person name="Seaver E.C."/>
            <person name="Weisblat D.A."/>
            <person name="Putnam N.H."/>
            <person name="Grigoriev I.V."/>
            <person name="Rokhsar D.S."/>
        </authorList>
    </citation>
    <scope>NUCLEOTIDE SEQUENCE</scope>
    <source>
        <strain evidence="14">I ESC-2004</strain>
    </source>
</reference>
<dbReference type="Pfam" id="PF09070">
    <property type="entry name" value="PFU"/>
    <property type="match status" value="1"/>
</dbReference>
<dbReference type="GO" id="GO:0043130">
    <property type="term" value="F:ubiquitin binding"/>
    <property type="evidence" value="ECO:0007669"/>
    <property type="project" value="TreeGrafter"/>
</dbReference>
<keyword evidence="14" id="KW-1185">Reference proteome</keyword>
<dbReference type="InterPro" id="IPR015155">
    <property type="entry name" value="PFU"/>
</dbReference>
<dbReference type="PROSITE" id="PS50082">
    <property type="entry name" value="WD_REPEATS_2"/>
    <property type="match status" value="4"/>
</dbReference>
<dbReference type="SUPFAM" id="SSF48371">
    <property type="entry name" value="ARM repeat"/>
    <property type="match status" value="1"/>
</dbReference>
<dbReference type="InterPro" id="IPR015943">
    <property type="entry name" value="WD40/YVTN_repeat-like_dom_sf"/>
</dbReference>
<evidence type="ECO:0000256" key="3">
    <source>
        <dbReference type="ARBA" id="ARBA00008495"/>
    </source>
</evidence>
<evidence type="ECO:0000259" key="11">
    <source>
        <dbReference type="PROSITE" id="PS51396"/>
    </source>
</evidence>
<dbReference type="PRINTS" id="PR00320">
    <property type="entry name" value="GPROTEINBRPT"/>
</dbReference>
<dbReference type="SMART" id="SM00320">
    <property type="entry name" value="WD40"/>
    <property type="match status" value="7"/>
</dbReference>
<dbReference type="OrthoDB" id="10265988at2759"/>
<dbReference type="EnsemblMetazoa" id="CapteT160241">
    <property type="protein sequence ID" value="CapteP160241"/>
    <property type="gene ID" value="CapteG160241"/>
</dbReference>
<feature type="region of interest" description="Disordered" evidence="9">
    <location>
        <begin position="471"/>
        <end position="494"/>
    </location>
</feature>
<accession>R7TWZ5</accession>
<evidence type="ECO:0000259" key="10">
    <source>
        <dbReference type="PROSITE" id="PS51394"/>
    </source>
</evidence>
<dbReference type="CDD" id="cd00200">
    <property type="entry name" value="WD40"/>
    <property type="match status" value="1"/>
</dbReference>
<feature type="repeat" description="WD" evidence="8">
    <location>
        <begin position="224"/>
        <end position="256"/>
    </location>
</feature>
<dbReference type="Pfam" id="PF00400">
    <property type="entry name" value="WD40"/>
    <property type="match status" value="6"/>
</dbReference>
<dbReference type="EMBL" id="KB308242">
    <property type="protein sequence ID" value="ELT98127.1"/>
    <property type="molecule type" value="Genomic_DNA"/>
</dbReference>
<evidence type="ECO:0000256" key="2">
    <source>
        <dbReference type="ARBA" id="ARBA00004496"/>
    </source>
</evidence>
<dbReference type="AlphaFoldDB" id="R7TWZ5"/>
<feature type="repeat" description="WD" evidence="8">
    <location>
        <begin position="184"/>
        <end position="217"/>
    </location>
</feature>
<dbReference type="HOGENOM" id="CLU_011791_2_0_1"/>
<dbReference type="GO" id="GO:0010992">
    <property type="term" value="P:ubiquitin recycling"/>
    <property type="evidence" value="ECO:0007669"/>
    <property type="project" value="TreeGrafter"/>
</dbReference>
<feature type="domain" description="PUL" evidence="11">
    <location>
        <begin position="544"/>
        <end position="799"/>
    </location>
</feature>
<dbReference type="GO" id="GO:0005737">
    <property type="term" value="C:cytoplasm"/>
    <property type="evidence" value="ECO:0007669"/>
    <property type="project" value="UniProtKB-SubCell"/>
</dbReference>
<evidence type="ECO:0000256" key="8">
    <source>
        <dbReference type="PROSITE-ProRule" id="PRU00221"/>
    </source>
</evidence>
<keyword evidence="7" id="KW-0539">Nucleus</keyword>
<evidence type="ECO:0000313" key="12">
    <source>
        <dbReference type="EMBL" id="ELT98127.1"/>
    </source>
</evidence>
<evidence type="ECO:0000256" key="4">
    <source>
        <dbReference type="ARBA" id="ARBA00022490"/>
    </source>
</evidence>
<dbReference type="Gene3D" id="2.130.10.10">
    <property type="entry name" value="YVTN repeat-like/Quinoprotein amine dehydrogenase"/>
    <property type="match status" value="1"/>
</dbReference>
<comment type="subcellular location">
    <subcellularLocation>
        <location evidence="2">Cytoplasm</location>
    </subcellularLocation>
    <subcellularLocation>
        <location evidence="1">Nucleus</location>
    </subcellularLocation>
</comment>
<reference evidence="13" key="3">
    <citation type="submission" date="2015-06" db="UniProtKB">
        <authorList>
            <consortium name="EnsemblMetazoa"/>
        </authorList>
    </citation>
    <scope>IDENTIFICATION</scope>
</reference>
<dbReference type="PROSITE" id="PS51394">
    <property type="entry name" value="PFU"/>
    <property type="match status" value="1"/>
</dbReference>
<gene>
    <name evidence="12" type="ORF">CAPTEDRAFT_160241</name>
</gene>
<protein>
    <recommendedName>
        <fullName evidence="15">Phospholipase A-2-activating protein</fullName>
    </recommendedName>
</protein>
<proteinExistence type="inferred from homology"/>
<keyword evidence="6" id="KW-0677">Repeat</keyword>
<dbReference type="PROSITE" id="PS51396">
    <property type="entry name" value="PUL"/>
    <property type="match status" value="1"/>
</dbReference>
<dbReference type="Proteomes" id="UP000014760">
    <property type="component" value="Unassembled WGS sequence"/>
</dbReference>
<dbReference type="Pfam" id="PF08324">
    <property type="entry name" value="PUL"/>
    <property type="match status" value="1"/>
</dbReference>
<comment type="similarity">
    <text evidence="3">Belongs to the WD repeat PLAP family.</text>
</comment>
<evidence type="ECO:0000256" key="9">
    <source>
        <dbReference type="SAM" id="MobiDB-lite"/>
    </source>
</evidence>
<feature type="repeat" description="WD" evidence="8">
    <location>
        <begin position="105"/>
        <end position="135"/>
    </location>
</feature>
<dbReference type="PROSITE" id="PS50294">
    <property type="entry name" value="WD_REPEATS_REGION"/>
    <property type="match status" value="2"/>
</dbReference>
<evidence type="ECO:0000256" key="7">
    <source>
        <dbReference type="ARBA" id="ARBA00023242"/>
    </source>
</evidence>
<dbReference type="PANTHER" id="PTHR19849:SF0">
    <property type="entry name" value="PHOSPHOLIPASE A-2-ACTIVATING PROTEIN"/>
    <property type="match status" value="1"/>
</dbReference>
<evidence type="ECO:0000256" key="5">
    <source>
        <dbReference type="ARBA" id="ARBA00022574"/>
    </source>
</evidence>
<dbReference type="InterPro" id="IPR036322">
    <property type="entry name" value="WD40_repeat_dom_sf"/>
</dbReference>
<keyword evidence="5 8" id="KW-0853">WD repeat</keyword>
<dbReference type="EMBL" id="AMQN01002092">
    <property type="status" value="NOT_ANNOTATED_CDS"/>
    <property type="molecule type" value="Genomic_DNA"/>
</dbReference>
<evidence type="ECO:0000313" key="14">
    <source>
        <dbReference type="Proteomes" id="UP000014760"/>
    </source>
</evidence>
<dbReference type="InterPro" id="IPR020472">
    <property type="entry name" value="WD40_PAC1"/>
</dbReference>
<dbReference type="FunCoup" id="R7TWZ5">
    <property type="interactions" value="2879"/>
</dbReference>
<feature type="repeat" description="WD" evidence="8">
    <location>
        <begin position="144"/>
        <end position="176"/>
    </location>
</feature>
<evidence type="ECO:0008006" key="15">
    <source>
        <dbReference type="Google" id="ProtNLM"/>
    </source>
</evidence>